<keyword evidence="2" id="KW-0012">Acyltransferase</keyword>
<evidence type="ECO:0000313" key="4">
    <source>
        <dbReference type="EMBL" id="QHQ60736.1"/>
    </source>
</evidence>
<reference evidence="4 5" key="1">
    <citation type="submission" date="2020-01" db="EMBL/GenBank/DDBJ databases">
        <title>Genome analysis of Anaerocolumna sp. CBA3638.</title>
        <authorList>
            <person name="Kim J."/>
            <person name="Roh S.W."/>
        </authorList>
    </citation>
    <scope>NUCLEOTIDE SEQUENCE [LARGE SCALE GENOMIC DNA]</scope>
    <source>
        <strain evidence="4 5">CBA3638</strain>
    </source>
</reference>
<dbReference type="Gene3D" id="3.40.630.30">
    <property type="match status" value="1"/>
</dbReference>
<keyword evidence="5" id="KW-1185">Reference proteome</keyword>
<sequence>MIEYRKATLEDADLIAKIRADFLGEVNHLTQEDKQDMCKANQDYLKKALADGSFAAWLAVLDEEVVGTSGITFYHVPPNMKCPNGKAAYISNMFSYPQYRKQGIATKLFSLIVEEAKIQGHNKVLLNATDMGKPLYERYGFKEVQGDMVYYIA</sequence>
<dbReference type="CDD" id="cd04301">
    <property type="entry name" value="NAT_SF"/>
    <property type="match status" value="1"/>
</dbReference>
<evidence type="ECO:0000259" key="3">
    <source>
        <dbReference type="PROSITE" id="PS51186"/>
    </source>
</evidence>
<evidence type="ECO:0000313" key="5">
    <source>
        <dbReference type="Proteomes" id="UP000464314"/>
    </source>
</evidence>
<name>A0A6P1TLE8_9FIRM</name>
<organism evidence="4 5">
    <name type="scientific">Anaerocolumna sedimenticola</name>
    <dbReference type="NCBI Taxonomy" id="2696063"/>
    <lineage>
        <taxon>Bacteria</taxon>
        <taxon>Bacillati</taxon>
        <taxon>Bacillota</taxon>
        <taxon>Clostridia</taxon>
        <taxon>Lachnospirales</taxon>
        <taxon>Lachnospiraceae</taxon>
        <taxon>Anaerocolumna</taxon>
    </lineage>
</organism>
<dbReference type="SUPFAM" id="SSF55729">
    <property type="entry name" value="Acyl-CoA N-acyltransferases (Nat)"/>
    <property type="match status" value="1"/>
</dbReference>
<evidence type="ECO:0000256" key="1">
    <source>
        <dbReference type="ARBA" id="ARBA00022679"/>
    </source>
</evidence>
<dbReference type="InterPro" id="IPR016181">
    <property type="entry name" value="Acyl_CoA_acyltransferase"/>
</dbReference>
<proteinExistence type="predicted"/>
<keyword evidence="1 4" id="KW-0808">Transferase</keyword>
<feature type="domain" description="N-acetyltransferase" evidence="3">
    <location>
        <begin position="2"/>
        <end position="153"/>
    </location>
</feature>
<dbReference type="InterPro" id="IPR000182">
    <property type="entry name" value="GNAT_dom"/>
</dbReference>
<evidence type="ECO:0000256" key="2">
    <source>
        <dbReference type="ARBA" id="ARBA00023315"/>
    </source>
</evidence>
<dbReference type="GO" id="GO:0016747">
    <property type="term" value="F:acyltransferase activity, transferring groups other than amino-acyl groups"/>
    <property type="evidence" value="ECO:0007669"/>
    <property type="project" value="InterPro"/>
</dbReference>
<gene>
    <name evidence="4" type="ORF">Ana3638_08065</name>
</gene>
<dbReference type="Pfam" id="PF13673">
    <property type="entry name" value="Acetyltransf_10"/>
    <property type="match status" value="1"/>
</dbReference>
<dbReference type="RefSeq" id="WP_161837570.1">
    <property type="nucleotide sequence ID" value="NZ_CP048000.1"/>
</dbReference>
<dbReference type="AlphaFoldDB" id="A0A6P1TLE8"/>
<dbReference type="InterPro" id="IPR050832">
    <property type="entry name" value="Bact_Acetyltransf"/>
</dbReference>
<accession>A0A6P1TLE8</accession>
<dbReference type="PANTHER" id="PTHR43877">
    <property type="entry name" value="AMINOALKYLPHOSPHONATE N-ACETYLTRANSFERASE-RELATED-RELATED"/>
    <property type="match status" value="1"/>
</dbReference>
<dbReference type="EMBL" id="CP048000">
    <property type="protein sequence ID" value="QHQ60736.1"/>
    <property type="molecule type" value="Genomic_DNA"/>
</dbReference>
<dbReference type="Proteomes" id="UP000464314">
    <property type="component" value="Chromosome"/>
</dbReference>
<dbReference type="KEGG" id="anr:Ana3638_08065"/>
<protein>
    <submittedName>
        <fullName evidence="4">GNAT family N-acetyltransferase</fullName>
    </submittedName>
</protein>
<dbReference type="PROSITE" id="PS51186">
    <property type="entry name" value="GNAT"/>
    <property type="match status" value="1"/>
</dbReference>